<dbReference type="PROSITE" id="PS00060">
    <property type="entry name" value="ADH_IRON_2"/>
    <property type="match status" value="1"/>
</dbReference>
<dbReference type="GO" id="GO:0005829">
    <property type="term" value="C:cytosol"/>
    <property type="evidence" value="ECO:0007669"/>
    <property type="project" value="TreeGrafter"/>
</dbReference>
<evidence type="ECO:0000259" key="2">
    <source>
        <dbReference type="Pfam" id="PF00465"/>
    </source>
</evidence>
<dbReference type="InterPro" id="IPR044731">
    <property type="entry name" value="BDH-like"/>
</dbReference>
<comment type="caution">
    <text evidence="4">The sequence shown here is derived from an EMBL/GenBank/DDBJ whole genome shotgun (WGS) entry which is preliminary data.</text>
</comment>
<evidence type="ECO:0000313" key="5">
    <source>
        <dbReference type="Proteomes" id="UP000196074"/>
    </source>
</evidence>
<accession>A0A1Y4QXU9</accession>
<sequence length="395" mass="43565">MENFNFNVSTDIRFGKDRLDELPSVLNQFGKNVLLVYGGGSIKRSGLYEKIKTLLKENGLKMFELGGVDPNPKIESVREGVMLCKHHKIDVILAVGGGSVIDCSKVISGAVFYEGDPWEMVLSRRYEGPTIPLVTILTLAATGTEMNRGAVISDLNAKQKLGIHGTNFLPKVSFLDPSLTFSVSKYQTLAGSADILSHLMEQYFNLTPGTEVQDSIAEGLMKTVIQCMPVALHEPTHYDARANLMWASTLALNGLVGSGRKGAWSCHAMEHELSAFYDITHGIGLAILTPRWLDYILNEQTLPKIERFARNVWQIQEPDSMKAAKMGIQALYDFFEENGVPMTLPEVGIPDDRDFAAMAQQAIDHSSLLTDSFEVLGVKDVVAIYQACLTKSKFI</sequence>
<dbReference type="RefSeq" id="WP_047242128.1">
    <property type="nucleotide sequence ID" value="NZ_CP010060.1"/>
</dbReference>
<feature type="domain" description="Alcohol dehydrogenase iron-type/glycerol dehydrogenase GldA" evidence="2">
    <location>
        <begin position="10"/>
        <end position="177"/>
    </location>
</feature>
<dbReference type="Pfam" id="PF00465">
    <property type="entry name" value="Fe-ADH"/>
    <property type="match status" value="1"/>
</dbReference>
<dbReference type="Pfam" id="PF25137">
    <property type="entry name" value="ADH_Fe_C"/>
    <property type="match status" value="1"/>
</dbReference>
<gene>
    <name evidence="4" type="ORF">B5E88_07180</name>
</gene>
<feature type="domain" description="Fe-containing alcohol dehydrogenase-like C-terminal" evidence="3">
    <location>
        <begin position="189"/>
        <end position="387"/>
    </location>
</feature>
<dbReference type="InterPro" id="IPR001670">
    <property type="entry name" value="ADH_Fe/GldA"/>
</dbReference>
<dbReference type="SUPFAM" id="SSF56796">
    <property type="entry name" value="Dehydroquinate synthase-like"/>
    <property type="match status" value="1"/>
</dbReference>
<dbReference type="Gene3D" id="3.40.50.1970">
    <property type="match status" value="1"/>
</dbReference>
<dbReference type="AlphaFoldDB" id="A0A1Y4QXU9"/>
<protein>
    <submittedName>
        <fullName evidence="4">NADH-dependent alcohol dehydrogenase</fullName>
    </submittedName>
</protein>
<dbReference type="FunFam" id="3.40.50.1970:FF:000003">
    <property type="entry name" value="Alcohol dehydrogenase, iron-containing"/>
    <property type="match status" value="1"/>
</dbReference>
<proteinExistence type="predicted"/>
<dbReference type="InterPro" id="IPR056798">
    <property type="entry name" value="ADH_Fe_C"/>
</dbReference>
<reference evidence="5" key="1">
    <citation type="submission" date="2017-04" db="EMBL/GenBank/DDBJ databases">
        <title>Function of individual gut microbiota members based on whole genome sequencing of pure cultures obtained from chicken caecum.</title>
        <authorList>
            <person name="Medvecky M."/>
            <person name="Cejkova D."/>
            <person name="Polansky O."/>
            <person name="Karasova D."/>
            <person name="Kubasova T."/>
            <person name="Cizek A."/>
            <person name="Rychlik I."/>
        </authorList>
    </citation>
    <scope>NUCLEOTIDE SEQUENCE [LARGE SCALE GENOMIC DNA]</scope>
    <source>
        <strain evidence="5">An144</strain>
    </source>
</reference>
<keyword evidence="1" id="KW-0560">Oxidoreductase</keyword>
<dbReference type="GO" id="GO:0046872">
    <property type="term" value="F:metal ion binding"/>
    <property type="evidence" value="ECO:0007669"/>
    <property type="project" value="InterPro"/>
</dbReference>
<dbReference type="InterPro" id="IPR018211">
    <property type="entry name" value="ADH_Fe_CS"/>
</dbReference>
<name>A0A1Y4QXU9_9ENTE</name>
<organism evidence="4 5">
    <name type="scientific">Enterococcus cecorum</name>
    <dbReference type="NCBI Taxonomy" id="44008"/>
    <lineage>
        <taxon>Bacteria</taxon>
        <taxon>Bacillati</taxon>
        <taxon>Bacillota</taxon>
        <taxon>Bacilli</taxon>
        <taxon>Lactobacillales</taxon>
        <taxon>Enterococcaceae</taxon>
        <taxon>Enterococcus</taxon>
    </lineage>
</organism>
<dbReference type="CDD" id="cd08187">
    <property type="entry name" value="BDH"/>
    <property type="match status" value="1"/>
</dbReference>
<dbReference type="GO" id="GO:0008106">
    <property type="term" value="F:alcohol dehydrogenase (NADP+) activity"/>
    <property type="evidence" value="ECO:0007669"/>
    <property type="project" value="TreeGrafter"/>
</dbReference>
<dbReference type="PANTHER" id="PTHR43633">
    <property type="entry name" value="ALCOHOL DEHYDROGENASE YQHD"/>
    <property type="match status" value="1"/>
</dbReference>
<dbReference type="PANTHER" id="PTHR43633:SF1">
    <property type="entry name" value="ALCOHOL DEHYDROGENASE YQHD"/>
    <property type="match status" value="1"/>
</dbReference>
<dbReference type="GO" id="GO:1990362">
    <property type="term" value="F:butanol dehydrogenase (NAD+) activity"/>
    <property type="evidence" value="ECO:0007669"/>
    <property type="project" value="InterPro"/>
</dbReference>
<dbReference type="GO" id="GO:1990002">
    <property type="term" value="F:methylglyoxal reductase (NADPH) (acetol producing) activity"/>
    <property type="evidence" value="ECO:0007669"/>
    <property type="project" value="TreeGrafter"/>
</dbReference>
<dbReference type="Gene3D" id="1.20.1090.10">
    <property type="entry name" value="Dehydroquinate synthase-like - alpha domain"/>
    <property type="match status" value="1"/>
</dbReference>
<evidence type="ECO:0000259" key="3">
    <source>
        <dbReference type="Pfam" id="PF25137"/>
    </source>
</evidence>
<evidence type="ECO:0000256" key="1">
    <source>
        <dbReference type="ARBA" id="ARBA00023002"/>
    </source>
</evidence>
<dbReference type="EMBL" id="NFLC01000012">
    <property type="protein sequence ID" value="OUQ10144.1"/>
    <property type="molecule type" value="Genomic_DNA"/>
</dbReference>
<evidence type="ECO:0000313" key="4">
    <source>
        <dbReference type="EMBL" id="OUQ10144.1"/>
    </source>
</evidence>
<dbReference type="Proteomes" id="UP000196074">
    <property type="component" value="Unassembled WGS sequence"/>
</dbReference>